<evidence type="ECO:0000256" key="1">
    <source>
        <dbReference type="ARBA" id="ARBA00010928"/>
    </source>
</evidence>
<keyword evidence="5" id="KW-1185">Reference proteome</keyword>
<dbReference type="InterPro" id="IPR055170">
    <property type="entry name" value="GFO_IDH_MocA-like_dom"/>
</dbReference>
<evidence type="ECO:0000259" key="3">
    <source>
        <dbReference type="Pfam" id="PF22725"/>
    </source>
</evidence>
<evidence type="ECO:0000313" key="4">
    <source>
        <dbReference type="EMBL" id="KAK9830624.1"/>
    </source>
</evidence>
<dbReference type="PANTHER" id="PTHR46368:SF4">
    <property type="entry name" value="OS10G0403700 PROTEIN"/>
    <property type="match status" value="1"/>
</dbReference>
<dbReference type="InterPro" id="IPR000683">
    <property type="entry name" value="Gfo/Idh/MocA-like_OxRdtase_N"/>
</dbReference>
<dbReference type="Pfam" id="PF01408">
    <property type="entry name" value="GFO_IDH_MocA"/>
    <property type="match status" value="1"/>
</dbReference>
<organism evidence="4 5">
    <name type="scientific">Elliptochloris bilobata</name>
    <dbReference type="NCBI Taxonomy" id="381761"/>
    <lineage>
        <taxon>Eukaryota</taxon>
        <taxon>Viridiplantae</taxon>
        <taxon>Chlorophyta</taxon>
        <taxon>core chlorophytes</taxon>
        <taxon>Trebouxiophyceae</taxon>
        <taxon>Trebouxiophyceae incertae sedis</taxon>
        <taxon>Elliptochloris clade</taxon>
        <taxon>Elliptochloris</taxon>
    </lineage>
</organism>
<protein>
    <recommendedName>
        <fullName evidence="6">Oxidoreductase</fullName>
    </recommendedName>
</protein>
<dbReference type="Proteomes" id="UP001445335">
    <property type="component" value="Unassembled WGS sequence"/>
</dbReference>
<name>A0AAW1R9W0_9CHLO</name>
<dbReference type="SUPFAM" id="SSF55347">
    <property type="entry name" value="Glyceraldehyde-3-phosphate dehydrogenase-like, C-terminal domain"/>
    <property type="match status" value="1"/>
</dbReference>
<feature type="domain" description="Gfo/Idh/MocA-like oxidoreductase N-terminal" evidence="2">
    <location>
        <begin position="9"/>
        <end position="129"/>
    </location>
</feature>
<gene>
    <name evidence="4" type="ORF">WJX81_006663</name>
</gene>
<dbReference type="Gene3D" id="3.40.50.720">
    <property type="entry name" value="NAD(P)-binding Rossmann-like Domain"/>
    <property type="match status" value="1"/>
</dbReference>
<comment type="similarity">
    <text evidence="1">Belongs to the Gfo/Idh/MocA family.</text>
</comment>
<comment type="caution">
    <text evidence="4">The sequence shown here is derived from an EMBL/GenBank/DDBJ whole genome shotgun (WGS) entry which is preliminary data.</text>
</comment>
<accession>A0AAW1R9W0</accession>
<evidence type="ECO:0000313" key="5">
    <source>
        <dbReference type="Proteomes" id="UP001445335"/>
    </source>
</evidence>
<dbReference type="Gene3D" id="3.30.360.10">
    <property type="entry name" value="Dihydrodipicolinate Reductase, domain 2"/>
    <property type="match status" value="1"/>
</dbReference>
<dbReference type="Pfam" id="PF22725">
    <property type="entry name" value="GFO_IDH_MocA_C3"/>
    <property type="match status" value="1"/>
</dbReference>
<dbReference type="AlphaFoldDB" id="A0AAW1R9W0"/>
<evidence type="ECO:0000259" key="2">
    <source>
        <dbReference type="Pfam" id="PF01408"/>
    </source>
</evidence>
<dbReference type="GO" id="GO:0000166">
    <property type="term" value="F:nucleotide binding"/>
    <property type="evidence" value="ECO:0007669"/>
    <property type="project" value="InterPro"/>
</dbReference>
<proteinExistence type="inferred from homology"/>
<dbReference type="InterPro" id="IPR036291">
    <property type="entry name" value="NAD(P)-bd_dom_sf"/>
</dbReference>
<evidence type="ECO:0008006" key="6">
    <source>
        <dbReference type="Google" id="ProtNLM"/>
    </source>
</evidence>
<feature type="domain" description="GFO/IDH/MocA-like oxidoreductase" evidence="3">
    <location>
        <begin position="150"/>
        <end position="262"/>
    </location>
</feature>
<dbReference type="PANTHER" id="PTHR46368">
    <property type="match status" value="1"/>
</dbReference>
<dbReference type="EMBL" id="JALJOU010000050">
    <property type="protein sequence ID" value="KAK9830624.1"/>
    <property type="molecule type" value="Genomic_DNA"/>
</dbReference>
<sequence>MTKERSDVVNIGILGCANIARKNVRAVSLSEDNIVVTAVASRHKEKAEAFIKSNPGLAGATAYGSYEALLADPNVDAVYLPLPAGLHVEWVKKAAAAGKHVLCEKPIALTLEGAENIIRACEQAGVQFMDGTMWVHNARTAEMASAIRTDLGQLKSVISAFAFPAPEAFLKDDVRCKPELDGLGCLGDLGWYCTRASLWANAYEPPTAVQAHAGALRNEAGVLMHVGATLTWADGRRASFECSFDRAPVQQLEVAGTKGVLELSDFVIPTHEDTGAYRLRDAAFLAELDVAVTQRTTEHQVPMQRQQEVGMWEDFARFCG</sequence>
<dbReference type="SUPFAM" id="SSF51735">
    <property type="entry name" value="NAD(P)-binding Rossmann-fold domains"/>
    <property type="match status" value="1"/>
</dbReference>
<reference evidence="4 5" key="1">
    <citation type="journal article" date="2024" name="Nat. Commun.">
        <title>Phylogenomics reveals the evolutionary origins of lichenization in chlorophyte algae.</title>
        <authorList>
            <person name="Puginier C."/>
            <person name="Libourel C."/>
            <person name="Otte J."/>
            <person name="Skaloud P."/>
            <person name="Haon M."/>
            <person name="Grisel S."/>
            <person name="Petersen M."/>
            <person name="Berrin J.G."/>
            <person name="Delaux P.M."/>
            <person name="Dal Grande F."/>
            <person name="Keller J."/>
        </authorList>
    </citation>
    <scope>NUCLEOTIDE SEQUENCE [LARGE SCALE GENOMIC DNA]</scope>
    <source>
        <strain evidence="4 5">SAG 245.80</strain>
    </source>
</reference>